<dbReference type="Proteomes" id="UP001077788">
    <property type="component" value="Unassembled WGS sequence"/>
</dbReference>
<dbReference type="EMBL" id="JAPQFC010000549">
    <property type="protein sequence ID" value="MCY6524887.1"/>
    <property type="molecule type" value="Genomic_DNA"/>
</dbReference>
<organism evidence="1 2">
    <name type="scientific">Actinobacillus pleuropneumoniae</name>
    <name type="common">Haemophilus pleuropneumoniae</name>
    <dbReference type="NCBI Taxonomy" id="715"/>
    <lineage>
        <taxon>Bacteria</taxon>
        <taxon>Pseudomonadati</taxon>
        <taxon>Pseudomonadota</taxon>
        <taxon>Gammaproteobacteria</taxon>
        <taxon>Pasteurellales</taxon>
        <taxon>Pasteurellaceae</taxon>
        <taxon>Actinobacillus</taxon>
    </lineage>
</organism>
<feature type="non-terminal residue" evidence="1">
    <location>
        <position position="1"/>
    </location>
</feature>
<proteinExistence type="predicted"/>
<comment type="caution">
    <text evidence="1">The sequence shown here is derived from an EMBL/GenBank/DDBJ whole genome shotgun (WGS) entry which is preliminary data.</text>
</comment>
<name>A0A9Q4DK03_ACTPL</name>
<reference evidence="1" key="1">
    <citation type="journal article" date="2021" name="Vet Sci">
        <title>O-Serogroups and Pathovirotypes of Escherichia coli Isolated from Post-Weaning Piglets Showing Diarrhoea and/or Oedema in South Korea.</title>
        <authorList>
            <person name="Byun J.W."/>
            <person name="Moon B.Y."/>
            <person name="Do K.H."/>
            <person name="Lee K."/>
            <person name="Lee H.Y."/>
            <person name="Kim W.I."/>
            <person name="So B."/>
            <person name="Lee W.K."/>
        </authorList>
    </citation>
    <scope>NUCLEOTIDE SEQUENCE</scope>
    <source>
        <strain evidence="1">84/14</strain>
    </source>
</reference>
<gene>
    <name evidence="1" type="ORF">OYG11_11810</name>
</gene>
<dbReference type="AlphaFoldDB" id="A0A9Q4DK03"/>
<feature type="non-terminal residue" evidence="1">
    <location>
        <position position="81"/>
    </location>
</feature>
<evidence type="ECO:0000313" key="2">
    <source>
        <dbReference type="Proteomes" id="UP001077788"/>
    </source>
</evidence>
<protein>
    <submittedName>
        <fullName evidence="1">Uncharacterized protein</fullName>
    </submittedName>
</protein>
<evidence type="ECO:0000313" key="1">
    <source>
        <dbReference type="EMBL" id="MCY6524887.1"/>
    </source>
</evidence>
<dbReference type="RefSeq" id="WP_267992060.1">
    <property type="nucleotide sequence ID" value="NZ_JAPQFC010000549.1"/>
</dbReference>
<sequence>KKAGALRINEAHKEMLFHKWDAQIRKAVLAAKEAAIVANNIFDYVNENLHRENLISKTALGFLPKAQQLQTSWRQKVEERA</sequence>
<accession>A0A9Q4DK03</accession>
<reference evidence="1" key="2">
    <citation type="submission" date="2022-12" db="EMBL/GenBank/DDBJ databases">
        <authorList>
            <person name="Kardos G."/>
            <person name="Sarkozi R."/>
            <person name="Laczko L."/>
            <person name="Marton S."/>
            <person name="Makrai L."/>
            <person name="Banyai K."/>
            <person name="Fodor L."/>
        </authorList>
    </citation>
    <scope>NUCLEOTIDE SEQUENCE</scope>
    <source>
        <strain evidence="1">84/14</strain>
    </source>
</reference>